<dbReference type="AlphaFoldDB" id="A0A1B6J198"/>
<dbReference type="PANTHER" id="PTHR39069:SF8">
    <property type="entry name" value="FI17111P1"/>
    <property type="match status" value="1"/>
</dbReference>
<keyword evidence="1" id="KW-1133">Transmembrane helix</keyword>
<accession>A0A1B6J198</accession>
<sequence length="239" mass="26926">MKILCKNKVWKDNSFIADSSEEPCDYILKGYDLGASCDYDEDCIADHSYCRNQQVCQCRIGFQPSPDGITCLATVGARCHTNFDCMTLPQSECRQDVCQCQTNFVPDATGAQCLARVPDIKGLCQLDNQCQASFGDQSHCYAGRCECMMRHHFLNGQCFLTRDLNEFCGNSSECYIGPDYTNVVECVGQKCQCITGYYIDEYHKCKRSAGVTILPTVFVLLINLTFIFISFVLYNKSFI</sequence>
<gene>
    <name evidence="2" type="ORF">g.25384</name>
</gene>
<dbReference type="EMBL" id="GECU01014759">
    <property type="protein sequence ID" value="JAS92947.1"/>
    <property type="molecule type" value="Transcribed_RNA"/>
</dbReference>
<keyword evidence="1" id="KW-0812">Transmembrane</keyword>
<proteinExistence type="predicted"/>
<evidence type="ECO:0000313" key="2">
    <source>
        <dbReference type="EMBL" id="JAS92947.1"/>
    </source>
</evidence>
<evidence type="ECO:0000256" key="1">
    <source>
        <dbReference type="SAM" id="Phobius"/>
    </source>
</evidence>
<feature type="transmembrane region" description="Helical" evidence="1">
    <location>
        <begin position="213"/>
        <end position="234"/>
    </location>
</feature>
<evidence type="ECO:0008006" key="3">
    <source>
        <dbReference type="Google" id="ProtNLM"/>
    </source>
</evidence>
<protein>
    <recommendedName>
        <fullName evidence="3">EB domain-containing protein</fullName>
    </recommendedName>
</protein>
<dbReference type="PANTHER" id="PTHR39069">
    <property type="entry name" value="ECDYSONE-INDUCIBLE GENE E1, ISOFORM A"/>
    <property type="match status" value="1"/>
</dbReference>
<organism evidence="2">
    <name type="scientific">Homalodisca liturata</name>
    <dbReference type="NCBI Taxonomy" id="320908"/>
    <lineage>
        <taxon>Eukaryota</taxon>
        <taxon>Metazoa</taxon>
        <taxon>Ecdysozoa</taxon>
        <taxon>Arthropoda</taxon>
        <taxon>Hexapoda</taxon>
        <taxon>Insecta</taxon>
        <taxon>Pterygota</taxon>
        <taxon>Neoptera</taxon>
        <taxon>Paraneoptera</taxon>
        <taxon>Hemiptera</taxon>
        <taxon>Auchenorrhyncha</taxon>
        <taxon>Membracoidea</taxon>
        <taxon>Cicadellidae</taxon>
        <taxon>Cicadellinae</taxon>
        <taxon>Proconiini</taxon>
        <taxon>Homalodisca</taxon>
    </lineage>
</organism>
<name>A0A1B6J198_9HEMI</name>
<keyword evidence="1" id="KW-0472">Membrane</keyword>
<reference evidence="2" key="1">
    <citation type="submission" date="2015-11" db="EMBL/GenBank/DDBJ databases">
        <title>De novo transcriptome assembly of four potential Pierce s Disease insect vectors from Arizona vineyards.</title>
        <authorList>
            <person name="Tassone E.E."/>
        </authorList>
    </citation>
    <scope>NUCLEOTIDE SEQUENCE</scope>
</reference>